<feature type="domain" description="EngB-type G" evidence="8">
    <location>
        <begin position="94"/>
        <end position="272"/>
    </location>
</feature>
<dbReference type="PROSITE" id="PS51706">
    <property type="entry name" value="G_ENGB"/>
    <property type="match status" value="1"/>
</dbReference>
<evidence type="ECO:0000256" key="3">
    <source>
        <dbReference type="ARBA" id="ARBA00015370"/>
    </source>
</evidence>
<comment type="cofactor">
    <cofactor evidence="1">
        <name>Mg(2+)</name>
        <dbReference type="ChEBI" id="CHEBI:18420"/>
    </cofactor>
</comment>
<dbReference type="RefSeq" id="XP_014666853.1">
    <property type="nucleotide sequence ID" value="XM_014811367.1"/>
</dbReference>
<dbReference type="CDD" id="cd01876">
    <property type="entry name" value="YihA_EngB"/>
    <property type="match status" value="1"/>
</dbReference>
<dbReference type="InterPro" id="IPR006073">
    <property type="entry name" value="GTP-bd"/>
</dbReference>
<evidence type="ECO:0000256" key="1">
    <source>
        <dbReference type="ARBA" id="ARBA00001946"/>
    </source>
</evidence>
<dbReference type="PANTHER" id="PTHR46498">
    <property type="entry name" value="GTP-BINDING PROTEIN 8"/>
    <property type="match status" value="1"/>
</dbReference>
<name>A0ABM1E3T2_PRICU</name>
<dbReference type="Pfam" id="PF01926">
    <property type="entry name" value="MMR_HSR1"/>
    <property type="match status" value="1"/>
</dbReference>
<proteinExistence type="inferred from homology"/>
<reference evidence="10" key="1">
    <citation type="submission" date="2025-08" db="UniProtKB">
        <authorList>
            <consortium name="RefSeq"/>
        </authorList>
    </citation>
    <scope>IDENTIFICATION</scope>
</reference>
<dbReference type="PANTHER" id="PTHR46498:SF1">
    <property type="entry name" value="GTP-BINDING PROTEIN 8"/>
    <property type="match status" value="1"/>
</dbReference>
<gene>
    <name evidence="10" type="primary">LOC106808591</name>
</gene>
<dbReference type="InterPro" id="IPR030393">
    <property type="entry name" value="G_ENGB_dom"/>
</dbReference>
<dbReference type="GeneID" id="106808591"/>
<dbReference type="SUPFAM" id="SSF52540">
    <property type="entry name" value="P-loop containing nucleoside triphosphate hydrolases"/>
    <property type="match status" value="1"/>
</dbReference>
<keyword evidence="6" id="KW-0460">Magnesium</keyword>
<dbReference type="InterPro" id="IPR052279">
    <property type="entry name" value="EngB_GTPase"/>
</dbReference>
<dbReference type="InterPro" id="IPR019987">
    <property type="entry name" value="GTP-bd_ribosome_bio_YsxC"/>
</dbReference>
<evidence type="ECO:0000313" key="9">
    <source>
        <dbReference type="Proteomes" id="UP000695022"/>
    </source>
</evidence>
<protein>
    <recommendedName>
        <fullName evidence="3">GTP-binding protein 8</fullName>
    </recommendedName>
</protein>
<evidence type="ECO:0000313" key="10">
    <source>
        <dbReference type="RefSeq" id="XP_014666853.1"/>
    </source>
</evidence>
<evidence type="ECO:0000259" key="8">
    <source>
        <dbReference type="PROSITE" id="PS51706"/>
    </source>
</evidence>
<accession>A0ABM1E3T2</accession>
<sequence>MKLASFIQSRRLHLTTLTRNRRLAVKFEDSKKFSNPVNALQEQLRVPVLRPGEKLFVPTQEKMREAETLFVPRTRHKIDMVGSTVSVDGAPKNNLPEVAVIGQSNVGKSSLIRTLLSKIPDIDTSDFVRVSSTPGHTKTANFFQVGRKFTMVDMPGYGRNQPRHFVETVEGYLKNRQNLRMTIFLVSGEVGVTKDDMIAIRMMEEIGRPYTLVMTKIDKTNMLGRIQSLVQVKELRDKFTSSCCFHQPFLISSKTGEGIGLLQCYIVYVTGNIELGDAGTSTGAANRKQVGS</sequence>
<dbReference type="Gene3D" id="3.40.50.300">
    <property type="entry name" value="P-loop containing nucleotide triphosphate hydrolases"/>
    <property type="match status" value="1"/>
</dbReference>
<organism evidence="9 10">
    <name type="scientific">Priapulus caudatus</name>
    <name type="common">Priapulid worm</name>
    <dbReference type="NCBI Taxonomy" id="37621"/>
    <lineage>
        <taxon>Eukaryota</taxon>
        <taxon>Metazoa</taxon>
        <taxon>Ecdysozoa</taxon>
        <taxon>Scalidophora</taxon>
        <taxon>Priapulida</taxon>
        <taxon>Priapulimorpha</taxon>
        <taxon>Priapulimorphida</taxon>
        <taxon>Priapulidae</taxon>
        <taxon>Priapulus</taxon>
    </lineage>
</organism>
<dbReference type="NCBIfam" id="TIGR03598">
    <property type="entry name" value="GTPase_YsxC"/>
    <property type="match status" value="1"/>
</dbReference>
<keyword evidence="4" id="KW-0479">Metal-binding</keyword>
<evidence type="ECO:0000256" key="7">
    <source>
        <dbReference type="ARBA" id="ARBA00023134"/>
    </source>
</evidence>
<dbReference type="InterPro" id="IPR027417">
    <property type="entry name" value="P-loop_NTPase"/>
</dbReference>
<keyword evidence="9" id="KW-1185">Reference proteome</keyword>
<evidence type="ECO:0000256" key="5">
    <source>
        <dbReference type="ARBA" id="ARBA00022741"/>
    </source>
</evidence>
<comment type="similarity">
    <text evidence="2">Belongs to the TRAFAC class TrmE-Era-EngA-EngB-Septin-like GTPase superfamily. EngB GTPase family.</text>
</comment>
<evidence type="ECO:0000256" key="6">
    <source>
        <dbReference type="ARBA" id="ARBA00022842"/>
    </source>
</evidence>
<keyword evidence="5" id="KW-0547">Nucleotide-binding</keyword>
<evidence type="ECO:0000256" key="4">
    <source>
        <dbReference type="ARBA" id="ARBA00022723"/>
    </source>
</evidence>
<keyword evidence="7" id="KW-0342">GTP-binding</keyword>
<evidence type="ECO:0000256" key="2">
    <source>
        <dbReference type="ARBA" id="ARBA00009638"/>
    </source>
</evidence>
<dbReference type="Proteomes" id="UP000695022">
    <property type="component" value="Unplaced"/>
</dbReference>